<dbReference type="EnsemblPlants" id="OGLUM09G01830.1">
    <property type="protein sequence ID" value="OGLUM09G01830.1"/>
    <property type="gene ID" value="OGLUM09G01830"/>
</dbReference>
<reference evidence="2" key="1">
    <citation type="submission" date="2015-04" db="UniProtKB">
        <authorList>
            <consortium name="EnsemblPlants"/>
        </authorList>
    </citation>
    <scope>IDENTIFICATION</scope>
</reference>
<evidence type="ECO:0000256" key="1">
    <source>
        <dbReference type="SAM" id="MobiDB-lite"/>
    </source>
</evidence>
<accession>A0A0E0AZT2</accession>
<protein>
    <submittedName>
        <fullName evidence="2">Uncharacterized protein</fullName>
    </submittedName>
</protein>
<dbReference type="Gramene" id="OGLUM09G01830.1">
    <property type="protein sequence ID" value="OGLUM09G01830.1"/>
    <property type="gene ID" value="OGLUM09G01830"/>
</dbReference>
<sequence length="82" mass="8722">MMTGEGNKLVFLDNAPEAVIGKGATGTTSPLQLRQGKQNGLPFLDIEAPTLAADEDEERRGGGGEVVGEDDEEEVDPFLTYI</sequence>
<feature type="region of interest" description="Disordered" evidence="1">
    <location>
        <begin position="50"/>
        <end position="82"/>
    </location>
</feature>
<proteinExistence type="predicted"/>
<dbReference type="HOGENOM" id="CLU_2562085_0_0_1"/>
<reference evidence="2" key="2">
    <citation type="submission" date="2018-05" db="EMBL/GenBank/DDBJ databases">
        <title>OgluRS3 (Oryza glumaepatula Reference Sequence Version 3).</title>
        <authorList>
            <person name="Zhang J."/>
            <person name="Kudrna D."/>
            <person name="Lee S."/>
            <person name="Talag J."/>
            <person name="Welchert J."/>
            <person name="Wing R.A."/>
        </authorList>
    </citation>
    <scope>NUCLEOTIDE SEQUENCE [LARGE SCALE GENOMIC DNA]</scope>
</reference>
<dbReference type="AlphaFoldDB" id="A0A0E0AZT2"/>
<feature type="compositionally biased region" description="Acidic residues" evidence="1">
    <location>
        <begin position="67"/>
        <end position="76"/>
    </location>
</feature>
<keyword evidence="3" id="KW-1185">Reference proteome</keyword>
<evidence type="ECO:0000313" key="2">
    <source>
        <dbReference type="EnsemblPlants" id="OGLUM09G01830.1"/>
    </source>
</evidence>
<evidence type="ECO:0000313" key="3">
    <source>
        <dbReference type="Proteomes" id="UP000026961"/>
    </source>
</evidence>
<organism evidence="2">
    <name type="scientific">Oryza glumipatula</name>
    <dbReference type="NCBI Taxonomy" id="40148"/>
    <lineage>
        <taxon>Eukaryota</taxon>
        <taxon>Viridiplantae</taxon>
        <taxon>Streptophyta</taxon>
        <taxon>Embryophyta</taxon>
        <taxon>Tracheophyta</taxon>
        <taxon>Spermatophyta</taxon>
        <taxon>Magnoliopsida</taxon>
        <taxon>Liliopsida</taxon>
        <taxon>Poales</taxon>
        <taxon>Poaceae</taxon>
        <taxon>BOP clade</taxon>
        <taxon>Oryzoideae</taxon>
        <taxon>Oryzeae</taxon>
        <taxon>Oryzinae</taxon>
        <taxon>Oryza</taxon>
    </lineage>
</organism>
<dbReference type="Proteomes" id="UP000026961">
    <property type="component" value="Chromosome 9"/>
</dbReference>
<name>A0A0E0AZT2_9ORYZ</name>